<reference evidence="3" key="1">
    <citation type="submission" date="2016-12" db="EMBL/GenBank/DDBJ databases">
        <title>Characterization of a Plasmid Isolated from Enterococcus faecalis found in the Fecal Material of a Blue Whale.</title>
        <authorList>
            <person name="McLaughlin R."/>
        </authorList>
    </citation>
    <scope>NUCLEOTIDE SEQUENCE</scope>
    <source>
        <strain evidence="3">3</strain>
        <plasmid evidence="3">pGTC3</plasmid>
    </source>
</reference>
<geneLocation type="plasmid" evidence="3">
    <name>pGTC3</name>
</geneLocation>
<keyword evidence="3" id="KW-0614">Plasmid</keyword>
<dbReference type="PANTHER" id="PTHR30349">
    <property type="entry name" value="PHAGE INTEGRASE-RELATED"/>
    <property type="match status" value="1"/>
</dbReference>
<organism evidence="3">
    <name type="scientific">Enterococcus faecalis</name>
    <name type="common">Streptococcus faecalis</name>
    <dbReference type="NCBI Taxonomy" id="1351"/>
    <lineage>
        <taxon>Bacteria</taxon>
        <taxon>Bacillati</taxon>
        <taxon>Bacillota</taxon>
        <taxon>Bacilli</taxon>
        <taxon>Lactobacillales</taxon>
        <taxon>Enterococcaceae</taxon>
        <taxon>Enterococcus</taxon>
    </lineage>
</organism>
<proteinExistence type="predicted"/>
<dbReference type="GO" id="GO:0015074">
    <property type="term" value="P:DNA integration"/>
    <property type="evidence" value="ECO:0007669"/>
    <property type="project" value="InterPro"/>
</dbReference>
<dbReference type="PANTHER" id="PTHR30349:SF64">
    <property type="entry name" value="PROPHAGE INTEGRASE INTD-RELATED"/>
    <property type="match status" value="1"/>
</dbReference>
<dbReference type="GO" id="GO:0006310">
    <property type="term" value="P:DNA recombination"/>
    <property type="evidence" value="ECO:0007669"/>
    <property type="project" value="UniProtKB-KW"/>
</dbReference>
<dbReference type="InterPro" id="IPR013762">
    <property type="entry name" value="Integrase-like_cat_sf"/>
</dbReference>
<name>A0A1W6QXQ0_ENTFL</name>
<dbReference type="PROSITE" id="PS51898">
    <property type="entry name" value="TYR_RECOMBINASE"/>
    <property type="match status" value="1"/>
</dbReference>
<accession>A0A1W6QXQ0</accession>
<feature type="domain" description="Tyr recombinase" evidence="2">
    <location>
        <begin position="357"/>
        <end position="552"/>
    </location>
</feature>
<dbReference type="GO" id="GO:0003677">
    <property type="term" value="F:DNA binding"/>
    <property type="evidence" value="ECO:0007669"/>
    <property type="project" value="InterPro"/>
</dbReference>
<protein>
    <submittedName>
        <fullName evidence="3">Transposase</fullName>
    </submittedName>
</protein>
<evidence type="ECO:0000259" key="2">
    <source>
        <dbReference type="PROSITE" id="PS51898"/>
    </source>
</evidence>
<dbReference type="EMBL" id="KY303941">
    <property type="protein sequence ID" value="ARO46217.1"/>
    <property type="molecule type" value="Genomic_DNA"/>
</dbReference>
<evidence type="ECO:0000313" key="3">
    <source>
        <dbReference type="EMBL" id="ARO46217.1"/>
    </source>
</evidence>
<sequence length="702" mass="82301">MNSHFTVSNPLEDYEQKLKKILSNYVKKEILLDGSVIETIIEDDYLLTNNTWTYDFFVQLPQFRERLLEYRNNPASHIFSIKFTSENPIVNLELKCLYKIKLFSDEWSIYSSFQKHTHRYRVIKFMDLFYPQCRSLQELDIEEAEKKYITWLQETGIPITERRKSKCARPERVVKVRTAAFLKSAYNAIMHYLDARPLWTRDIWQLKDFQEQFDFEYHKSSPQGFIRFDSIKNTKLKLILKEYIKDRLLGKRHLSWSTGQSYARTISRLFNVISPTGSEKQALHNINRKDILDFIEWIRIYYSKNGLQGVDNHLNKCMGQIKTFIEDLQLIEHTEAPIRSVHQLINLDDFPRYTAVKKVTYIPDDVLDQLFRNLNYLHHEVIPIVWIAFKTGLRISDVLTLTSNCLIRINGDPYIETTISKTKVQNHRIPIDEHLASILDFLIKKCELETNRDNNPYRYLFVRLSGPRKGRPFQQGFVSEELNQLAISRHIVDKNGHVFRFRMHEFRHTYAVKLLNNGADILTVQELLAHASPEMTLVYAKLLDETKRKEFEKVVSSGTFEFNQSGSLEKITIDSTNKGIFTSIWQNHKLNAIDNPYGTCLARLNGKCPFVNEPPCLSCNNGNPCKDLAIGFSECDEEKYQVHIKSIKRNIDILKQNNRDDIVEKSQQLLDKYLEIEEKIKNGGIIYGRKSRITVEGAKNEL</sequence>
<dbReference type="AlphaFoldDB" id="A0A1W6QXQ0"/>
<dbReference type="Pfam" id="PF00589">
    <property type="entry name" value="Phage_integrase"/>
    <property type="match status" value="1"/>
</dbReference>
<dbReference type="SUPFAM" id="SSF56349">
    <property type="entry name" value="DNA breaking-rejoining enzymes"/>
    <property type="match status" value="1"/>
</dbReference>
<evidence type="ECO:0000256" key="1">
    <source>
        <dbReference type="ARBA" id="ARBA00023172"/>
    </source>
</evidence>
<dbReference type="InterPro" id="IPR002104">
    <property type="entry name" value="Integrase_catalytic"/>
</dbReference>
<dbReference type="RefSeq" id="WP_172689711.1">
    <property type="nucleotide sequence ID" value="NZ_KY303941.1"/>
</dbReference>
<dbReference type="Gene3D" id="1.10.443.10">
    <property type="entry name" value="Intergrase catalytic core"/>
    <property type="match status" value="1"/>
</dbReference>
<dbReference type="InterPro" id="IPR050090">
    <property type="entry name" value="Tyrosine_recombinase_XerCD"/>
</dbReference>
<keyword evidence="1" id="KW-0233">DNA recombination</keyword>
<dbReference type="InterPro" id="IPR011010">
    <property type="entry name" value="DNA_brk_join_enz"/>
</dbReference>